<evidence type="ECO:0000256" key="5">
    <source>
        <dbReference type="ARBA" id="ARBA00023163"/>
    </source>
</evidence>
<keyword evidence="3 7" id="KW-0238">DNA-binding</keyword>
<comment type="similarity">
    <text evidence="1">Belongs to the LysR transcriptional regulatory family.</text>
</comment>
<dbReference type="RefSeq" id="WP_246124094.1">
    <property type="nucleotide sequence ID" value="NZ_VFPG01000001.1"/>
</dbReference>
<dbReference type="Proteomes" id="UP000316331">
    <property type="component" value="Unassembled WGS sequence"/>
</dbReference>
<accession>A0A543FE24</accession>
<keyword evidence="2" id="KW-0805">Transcription regulation</keyword>
<evidence type="ECO:0000313" key="7">
    <source>
        <dbReference type="EMBL" id="TQM32087.1"/>
    </source>
</evidence>
<proteinExistence type="inferred from homology"/>
<evidence type="ECO:0000256" key="1">
    <source>
        <dbReference type="ARBA" id="ARBA00009437"/>
    </source>
</evidence>
<evidence type="ECO:0000313" key="8">
    <source>
        <dbReference type="Proteomes" id="UP000316331"/>
    </source>
</evidence>
<feature type="domain" description="HTH lysR-type" evidence="6">
    <location>
        <begin position="3"/>
        <end position="60"/>
    </location>
</feature>
<evidence type="ECO:0000256" key="4">
    <source>
        <dbReference type="ARBA" id="ARBA00023159"/>
    </source>
</evidence>
<dbReference type="GO" id="GO:0003677">
    <property type="term" value="F:DNA binding"/>
    <property type="evidence" value="ECO:0007669"/>
    <property type="project" value="UniProtKB-KW"/>
</dbReference>
<dbReference type="InterPro" id="IPR036388">
    <property type="entry name" value="WH-like_DNA-bd_sf"/>
</dbReference>
<dbReference type="FunFam" id="1.10.10.10:FF:000001">
    <property type="entry name" value="LysR family transcriptional regulator"/>
    <property type="match status" value="1"/>
</dbReference>
<dbReference type="Pfam" id="PF03466">
    <property type="entry name" value="LysR_substrate"/>
    <property type="match status" value="1"/>
</dbReference>
<dbReference type="InterPro" id="IPR005119">
    <property type="entry name" value="LysR_subst-bd"/>
</dbReference>
<name>A0A543FE24_9NOCA</name>
<dbReference type="InterPro" id="IPR036390">
    <property type="entry name" value="WH_DNA-bd_sf"/>
</dbReference>
<dbReference type="Gene3D" id="1.10.10.10">
    <property type="entry name" value="Winged helix-like DNA-binding domain superfamily/Winged helix DNA-binding domain"/>
    <property type="match status" value="1"/>
</dbReference>
<dbReference type="SUPFAM" id="SSF53850">
    <property type="entry name" value="Periplasmic binding protein-like II"/>
    <property type="match status" value="1"/>
</dbReference>
<gene>
    <name evidence="7" type="ORF">FB390_3764</name>
</gene>
<reference evidence="7 8" key="1">
    <citation type="submission" date="2019-06" db="EMBL/GenBank/DDBJ databases">
        <title>Sequencing the genomes of 1000 actinobacteria strains.</title>
        <authorList>
            <person name="Klenk H.-P."/>
        </authorList>
    </citation>
    <scope>NUCLEOTIDE SEQUENCE [LARGE SCALE GENOMIC DNA]</scope>
    <source>
        <strain evidence="7 8">DSM 103495</strain>
    </source>
</reference>
<evidence type="ECO:0000259" key="6">
    <source>
        <dbReference type="PROSITE" id="PS50931"/>
    </source>
</evidence>
<dbReference type="PANTHER" id="PTHR30346">
    <property type="entry name" value="TRANSCRIPTIONAL DUAL REGULATOR HCAR-RELATED"/>
    <property type="match status" value="1"/>
</dbReference>
<dbReference type="GO" id="GO:0003700">
    <property type="term" value="F:DNA-binding transcription factor activity"/>
    <property type="evidence" value="ECO:0007669"/>
    <property type="project" value="InterPro"/>
</dbReference>
<dbReference type="Pfam" id="PF00126">
    <property type="entry name" value="HTH_1"/>
    <property type="match status" value="1"/>
</dbReference>
<keyword evidence="5" id="KW-0804">Transcription</keyword>
<dbReference type="InterPro" id="IPR000847">
    <property type="entry name" value="LysR_HTH_N"/>
</dbReference>
<sequence>MDLDLAAVRAFVAVADEGQFSYAADVLGISQQAVSKRIAKLETQLGATLFERGHGSTVRTAAGARLLPHARTLLAASHAAVRAVREEVRPLRVAVLGKRMAATELMDFYLAQHPHIDTEIVVSNAITTSRDALRGGHVDAAFARAHGGPVPLGSDITSAPAYLEPLHLLVGKDHPFAGRTSVTLCEAAEYPAWVPGAAVPSEWADFYRDLSAYSGIRIDTGGRLEGLTEIVERIAESPSLMTFTGDGGRTPWHPHIRRVTILDPTPAYPLALLWSARNPHPGLPHLVEHVARNYNRDTAAESWIPDADRALFMF</sequence>
<comment type="caution">
    <text evidence="7">The sequence shown here is derived from an EMBL/GenBank/DDBJ whole genome shotgun (WGS) entry which is preliminary data.</text>
</comment>
<dbReference type="PANTHER" id="PTHR30346:SF0">
    <property type="entry name" value="HCA OPERON TRANSCRIPTIONAL ACTIVATOR HCAR"/>
    <property type="match status" value="1"/>
</dbReference>
<dbReference type="EMBL" id="VFPG01000001">
    <property type="protein sequence ID" value="TQM32087.1"/>
    <property type="molecule type" value="Genomic_DNA"/>
</dbReference>
<evidence type="ECO:0000256" key="2">
    <source>
        <dbReference type="ARBA" id="ARBA00023015"/>
    </source>
</evidence>
<dbReference type="PRINTS" id="PR00039">
    <property type="entry name" value="HTHLYSR"/>
</dbReference>
<keyword evidence="8" id="KW-1185">Reference proteome</keyword>
<evidence type="ECO:0000256" key="3">
    <source>
        <dbReference type="ARBA" id="ARBA00023125"/>
    </source>
</evidence>
<dbReference type="AlphaFoldDB" id="A0A543FE24"/>
<dbReference type="GO" id="GO:0032993">
    <property type="term" value="C:protein-DNA complex"/>
    <property type="evidence" value="ECO:0007669"/>
    <property type="project" value="TreeGrafter"/>
</dbReference>
<dbReference type="Gene3D" id="3.40.190.10">
    <property type="entry name" value="Periplasmic binding protein-like II"/>
    <property type="match status" value="2"/>
</dbReference>
<organism evidence="7 8">
    <name type="scientific">Nocardia bhagyanarayanae</name>
    <dbReference type="NCBI Taxonomy" id="1215925"/>
    <lineage>
        <taxon>Bacteria</taxon>
        <taxon>Bacillati</taxon>
        <taxon>Actinomycetota</taxon>
        <taxon>Actinomycetes</taxon>
        <taxon>Mycobacteriales</taxon>
        <taxon>Nocardiaceae</taxon>
        <taxon>Nocardia</taxon>
    </lineage>
</organism>
<protein>
    <submittedName>
        <fullName evidence="7">DNA-binding transcriptional LysR family regulator</fullName>
    </submittedName>
</protein>
<keyword evidence="4" id="KW-0010">Activator</keyword>
<dbReference type="SUPFAM" id="SSF46785">
    <property type="entry name" value="Winged helix' DNA-binding domain"/>
    <property type="match status" value="1"/>
</dbReference>
<dbReference type="PROSITE" id="PS50931">
    <property type="entry name" value="HTH_LYSR"/>
    <property type="match status" value="1"/>
</dbReference>